<keyword evidence="1" id="KW-0732">Signal</keyword>
<keyword evidence="3" id="KW-1185">Reference proteome</keyword>
<dbReference type="EMBL" id="PZQS01000008">
    <property type="protein sequence ID" value="PVD25657.1"/>
    <property type="molecule type" value="Genomic_DNA"/>
</dbReference>
<evidence type="ECO:0000313" key="3">
    <source>
        <dbReference type="Proteomes" id="UP000245119"/>
    </source>
</evidence>
<evidence type="ECO:0000313" key="2">
    <source>
        <dbReference type="EMBL" id="PVD25657.1"/>
    </source>
</evidence>
<proteinExistence type="predicted"/>
<dbReference type="AlphaFoldDB" id="A0A2T7NWX5"/>
<evidence type="ECO:0000256" key="1">
    <source>
        <dbReference type="SAM" id="SignalP"/>
    </source>
</evidence>
<feature type="signal peptide" evidence="1">
    <location>
        <begin position="1"/>
        <end position="27"/>
    </location>
</feature>
<reference evidence="2 3" key="1">
    <citation type="submission" date="2018-04" db="EMBL/GenBank/DDBJ databases">
        <title>The genome of golden apple snail Pomacea canaliculata provides insight into stress tolerance and invasive adaptation.</title>
        <authorList>
            <person name="Liu C."/>
            <person name="Liu B."/>
            <person name="Ren Y."/>
            <person name="Zhang Y."/>
            <person name="Wang H."/>
            <person name="Li S."/>
            <person name="Jiang F."/>
            <person name="Yin L."/>
            <person name="Zhang G."/>
            <person name="Qian W."/>
            <person name="Fan W."/>
        </authorList>
    </citation>
    <scope>NUCLEOTIDE SEQUENCE [LARGE SCALE GENOMIC DNA]</scope>
    <source>
        <strain evidence="2">SZHN2017</strain>
        <tissue evidence="2">Muscle</tissue>
    </source>
</reference>
<comment type="caution">
    <text evidence="2">The sequence shown here is derived from an EMBL/GenBank/DDBJ whole genome shotgun (WGS) entry which is preliminary data.</text>
</comment>
<feature type="chain" id="PRO_5015550030" evidence="1">
    <location>
        <begin position="28"/>
        <end position="106"/>
    </location>
</feature>
<name>A0A2T7NWX5_POMCA</name>
<dbReference type="Proteomes" id="UP000245119">
    <property type="component" value="Linkage Group LG8"/>
</dbReference>
<sequence length="106" mass="11890">MKIIGNTAAVNVGKLVILLIMETVGKGCTLNVTCKRIIEMFVPGTTDDKELYDTLAFSAIFVKKLDIRQLLPPAEIAHKDSMLNTDESLEKRKRKRKILTVMEVIT</sequence>
<gene>
    <name evidence="2" type="ORF">C0Q70_13316</name>
</gene>
<protein>
    <submittedName>
        <fullName evidence="2">Uncharacterized protein</fullName>
    </submittedName>
</protein>
<accession>A0A2T7NWX5</accession>
<organism evidence="2 3">
    <name type="scientific">Pomacea canaliculata</name>
    <name type="common">Golden apple snail</name>
    <dbReference type="NCBI Taxonomy" id="400727"/>
    <lineage>
        <taxon>Eukaryota</taxon>
        <taxon>Metazoa</taxon>
        <taxon>Spiralia</taxon>
        <taxon>Lophotrochozoa</taxon>
        <taxon>Mollusca</taxon>
        <taxon>Gastropoda</taxon>
        <taxon>Caenogastropoda</taxon>
        <taxon>Architaenioglossa</taxon>
        <taxon>Ampullarioidea</taxon>
        <taxon>Ampullariidae</taxon>
        <taxon>Pomacea</taxon>
    </lineage>
</organism>